<reference evidence="1 2" key="1">
    <citation type="journal article" date="2013" name="PLoS ONE">
        <title>Predicting the Proteins of Angomonas deanei, Strigomonas culicis and Their Respective Endosymbionts Reveals New Aspects of the Trypanosomatidae Family.</title>
        <authorList>
            <person name="Motta M.C."/>
            <person name="Martins A.C."/>
            <person name="de Souza S.S."/>
            <person name="Catta-Preta C.M."/>
            <person name="Silva R."/>
            <person name="Klein C.C."/>
            <person name="de Almeida L.G."/>
            <person name="de Lima Cunha O."/>
            <person name="Ciapina L.P."/>
            <person name="Brocchi M."/>
            <person name="Colabardini A.C."/>
            <person name="de Araujo Lima B."/>
            <person name="Machado C.R."/>
            <person name="de Almeida Soares C.M."/>
            <person name="Probst C.M."/>
            <person name="de Menezes C.B."/>
            <person name="Thompson C.E."/>
            <person name="Bartholomeu D.C."/>
            <person name="Gradia D.F."/>
            <person name="Pavoni D.P."/>
            <person name="Grisard E.C."/>
            <person name="Fantinatti-Garboggini F."/>
            <person name="Marchini F.K."/>
            <person name="Rodrigues-Luiz G.F."/>
            <person name="Wagner G."/>
            <person name="Goldman G.H."/>
            <person name="Fietto J.L."/>
            <person name="Elias M.C."/>
            <person name="Goldman M.H."/>
            <person name="Sagot M.F."/>
            <person name="Pereira M."/>
            <person name="Stoco P.H."/>
            <person name="de Mendonca-Neto R.P."/>
            <person name="Teixeira S.M."/>
            <person name="Maciel T.E."/>
            <person name="de Oliveira Mendes T.A."/>
            <person name="Urmenyi T.P."/>
            <person name="de Souza W."/>
            <person name="Schenkman S."/>
            <person name="de Vasconcelos A.T."/>
        </authorList>
    </citation>
    <scope>NUCLEOTIDE SEQUENCE [LARGE SCALE GENOMIC DNA]</scope>
</reference>
<sequence length="105" mass="11275">MLVGELFMYLGEATQPVLSDVVLAGASALEQCQWELSNHAQPRSFAHSTTRPVPVHLPVQGDARTRNRCGTDGQRFAGPLLRQVDDLIAGLPTGSCTRSISQSVS</sequence>
<accession>S9UKM4</accession>
<evidence type="ECO:0000313" key="2">
    <source>
        <dbReference type="Proteomes" id="UP000015354"/>
    </source>
</evidence>
<dbReference type="AlphaFoldDB" id="S9UKM4"/>
<dbReference type="Proteomes" id="UP000015354">
    <property type="component" value="Unassembled WGS sequence"/>
</dbReference>
<gene>
    <name evidence="1" type="ORF">STCU_12256</name>
</gene>
<name>S9UKM4_9TRYP</name>
<organism evidence="1 2">
    <name type="scientific">Strigomonas culicis</name>
    <dbReference type="NCBI Taxonomy" id="28005"/>
    <lineage>
        <taxon>Eukaryota</taxon>
        <taxon>Discoba</taxon>
        <taxon>Euglenozoa</taxon>
        <taxon>Kinetoplastea</taxon>
        <taxon>Metakinetoplastina</taxon>
        <taxon>Trypanosomatida</taxon>
        <taxon>Trypanosomatidae</taxon>
        <taxon>Strigomonadinae</taxon>
        <taxon>Strigomonas</taxon>
    </lineage>
</organism>
<proteinExistence type="predicted"/>
<evidence type="ECO:0000313" key="1">
    <source>
        <dbReference type="EMBL" id="EPY15201.1"/>
    </source>
</evidence>
<comment type="caution">
    <text evidence="1">The sequence shown here is derived from an EMBL/GenBank/DDBJ whole genome shotgun (WGS) entry which is preliminary data.</text>
</comment>
<protein>
    <submittedName>
        <fullName evidence="1">Uncharacterized protein</fullName>
    </submittedName>
</protein>
<keyword evidence="2" id="KW-1185">Reference proteome</keyword>
<dbReference type="EMBL" id="ATMH01012415">
    <property type="protein sequence ID" value="EPY15201.1"/>
    <property type="molecule type" value="Genomic_DNA"/>
</dbReference>